<reference evidence="5" key="1">
    <citation type="submission" date="2016-10" db="EMBL/GenBank/DDBJ databases">
        <authorList>
            <person name="Varghese N."/>
            <person name="Submissions S."/>
        </authorList>
    </citation>
    <scope>NUCLEOTIDE SEQUENCE [LARGE SCALE GENOMIC DNA]</scope>
    <source>
        <strain evidence="5">CGMCC 1.3431</strain>
    </source>
</reference>
<comment type="similarity">
    <text evidence="1">Belongs to the E.coli NlpD/Haemophilus LppB family.</text>
</comment>
<evidence type="ECO:0000256" key="1">
    <source>
        <dbReference type="ARBA" id="ARBA00038420"/>
    </source>
</evidence>
<dbReference type="PRINTS" id="PR01217">
    <property type="entry name" value="PRICHEXTENSN"/>
</dbReference>
<feature type="domain" description="LysM" evidence="3">
    <location>
        <begin position="119"/>
        <end position="163"/>
    </location>
</feature>
<protein>
    <submittedName>
        <fullName evidence="4">Murein DD-endopeptidase MepM and murein hydrolase activator NlpD, contain LysM domain</fullName>
    </submittedName>
</protein>
<dbReference type="SUPFAM" id="SSF51261">
    <property type="entry name" value="Duplicated hybrid motif"/>
    <property type="match status" value="1"/>
</dbReference>
<dbReference type="InterPro" id="IPR036779">
    <property type="entry name" value="LysM_dom_sf"/>
</dbReference>
<dbReference type="AlphaFoldDB" id="A0A1G4Q0V1"/>
<feature type="compositionally biased region" description="Low complexity" evidence="2">
    <location>
        <begin position="206"/>
        <end position="220"/>
    </location>
</feature>
<dbReference type="PROSITE" id="PS51782">
    <property type="entry name" value="LYSM"/>
    <property type="match status" value="1"/>
</dbReference>
<dbReference type="PROSITE" id="PS51257">
    <property type="entry name" value="PROKAR_LIPOPROTEIN"/>
    <property type="match status" value="1"/>
</dbReference>
<dbReference type="GO" id="GO:0004222">
    <property type="term" value="F:metalloendopeptidase activity"/>
    <property type="evidence" value="ECO:0007669"/>
    <property type="project" value="TreeGrafter"/>
</dbReference>
<organism evidence="4 5">
    <name type="scientific">Asticcacaulis taihuensis</name>
    <dbReference type="NCBI Taxonomy" id="260084"/>
    <lineage>
        <taxon>Bacteria</taxon>
        <taxon>Pseudomonadati</taxon>
        <taxon>Pseudomonadota</taxon>
        <taxon>Alphaproteobacteria</taxon>
        <taxon>Caulobacterales</taxon>
        <taxon>Caulobacteraceae</taxon>
        <taxon>Asticcacaulis</taxon>
    </lineage>
</organism>
<name>A0A1G4Q0V1_9CAUL</name>
<feature type="region of interest" description="Disordered" evidence="2">
    <location>
        <begin position="52"/>
        <end position="105"/>
    </location>
</feature>
<evidence type="ECO:0000313" key="4">
    <source>
        <dbReference type="EMBL" id="SCW38186.1"/>
    </source>
</evidence>
<dbReference type="Gene3D" id="3.10.350.10">
    <property type="entry name" value="LysM domain"/>
    <property type="match status" value="1"/>
</dbReference>
<dbReference type="PANTHER" id="PTHR21666:SF263">
    <property type="entry name" value="MUREIN HYDROLASE ACTIVATOR NLPD"/>
    <property type="match status" value="1"/>
</dbReference>
<dbReference type="STRING" id="260084.SAMN02927928_0830"/>
<sequence>MILKNLNSEGRLRRAVVSLSLVVLAGLVLQGCTSAGMPQPKYPIYMQDRPAEPTATIPTAPVEETPPAVTTPSPSGSVQASELAPLTPPPPPPPPPPVEMTKPATPATVAASQPSGAAYIYVMQPKDTLFGISRRFAVPIKSLYALNGLTVDSALRVGQKILLPASAVDKGVEDHANGPTITKVKTVLAAAAPAKPVVTTPPPAKPVVSEPAKTTTTTTTTTVVTKPTVAAPTMAATKPVVAKPVPPVAGFPANAQIAQMGKGKFIWPVKGHVLVPFGQLAPNIRNDGINIGASSGTEVKAAADGVVVYEGDQVKELGNTIYIKHDNGWYTGYSHLQTMKVKNNERVSKGQVIGTVGQTGTIDKPQLHFEIRYTPSTDIARPIDPALVLP</sequence>
<feature type="compositionally biased region" description="Pro residues" evidence="2">
    <location>
        <begin position="86"/>
        <end position="98"/>
    </location>
</feature>
<dbReference type="InterPro" id="IPR016047">
    <property type="entry name" value="M23ase_b-sheet_dom"/>
</dbReference>
<evidence type="ECO:0000313" key="5">
    <source>
        <dbReference type="Proteomes" id="UP000199150"/>
    </source>
</evidence>
<feature type="region of interest" description="Disordered" evidence="2">
    <location>
        <begin position="201"/>
        <end position="220"/>
    </location>
</feature>
<dbReference type="EMBL" id="FMTS01000001">
    <property type="protein sequence ID" value="SCW38186.1"/>
    <property type="molecule type" value="Genomic_DNA"/>
</dbReference>
<dbReference type="OrthoDB" id="9795421at2"/>
<gene>
    <name evidence="4" type="ORF">SAMN02927928_0830</name>
</gene>
<keyword evidence="4" id="KW-0378">Hydrolase</keyword>
<evidence type="ECO:0000259" key="3">
    <source>
        <dbReference type="PROSITE" id="PS51782"/>
    </source>
</evidence>
<accession>A0A1G4Q0V1</accession>
<dbReference type="InterPro" id="IPR011055">
    <property type="entry name" value="Dup_hybrid_motif"/>
</dbReference>
<dbReference type="Proteomes" id="UP000199150">
    <property type="component" value="Unassembled WGS sequence"/>
</dbReference>
<evidence type="ECO:0000256" key="2">
    <source>
        <dbReference type="SAM" id="MobiDB-lite"/>
    </source>
</evidence>
<dbReference type="CDD" id="cd00118">
    <property type="entry name" value="LysM"/>
    <property type="match status" value="1"/>
</dbReference>
<dbReference type="CDD" id="cd12797">
    <property type="entry name" value="M23_peptidase"/>
    <property type="match status" value="1"/>
</dbReference>
<keyword evidence="5" id="KW-1185">Reference proteome</keyword>
<feature type="compositionally biased region" description="Low complexity" evidence="2">
    <location>
        <begin position="52"/>
        <end position="78"/>
    </location>
</feature>
<dbReference type="Pfam" id="PF01476">
    <property type="entry name" value="LysM"/>
    <property type="match status" value="1"/>
</dbReference>
<dbReference type="PANTHER" id="PTHR21666">
    <property type="entry name" value="PEPTIDASE-RELATED"/>
    <property type="match status" value="1"/>
</dbReference>
<dbReference type="Gene3D" id="2.70.70.10">
    <property type="entry name" value="Glucose Permease (Domain IIA)"/>
    <property type="match status" value="1"/>
</dbReference>
<proteinExistence type="inferred from homology"/>
<dbReference type="Pfam" id="PF01551">
    <property type="entry name" value="Peptidase_M23"/>
    <property type="match status" value="1"/>
</dbReference>
<dbReference type="RefSeq" id="WP_090643979.1">
    <property type="nucleotide sequence ID" value="NZ_CBCRYE010000001.1"/>
</dbReference>
<dbReference type="InterPro" id="IPR018392">
    <property type="entry name" value="LysM"/>
</dbReference>
<dbReference type="InterPro" id="IPR050570">
    <property type="entry name" value="Cell_wall_metabolism_enzyme"/>
</dbReference>
<dbReference type="SMART" id="SM00257">
    <property type="entry name" value="LysM"/>
    <property type="match status" value="1"/>
</dbReference>
<dbReference type="SUPFAM" id="SSF54106">
    <property type="entry name" value="LysM domain"/>
    <property type="match status" value="1"/>
</dbReference>